<evidence type="ECO:0000256" key="1">
    <source>
        <dbReference type="SAM" id="SignalP"/>
    </source>
</evidence>
<reference evidence="3 4" key="1">
    <citation type="journal article" date="2014" name="Curr. Microbiol.">
        <title>Spirosoma radiotolerans sp. nov., a gamma-radiation-resistant bacterium isolated from gamma ray-irradiated soil.</title>
        <authorList>
            <person name="Lee J.J."/>
            <person name="Srinivasan S."/>
            <person name="Lim S."/>
            <person name="Joe M."/>
            <person name="Im S."/>
            <person name="Bae S.I."/>
            <person name="Park K.R."/>
            <person name="Han J.H."/>
            <person name="Park S.H."/>
            <person name="Joo B.M."/>
            <person name="Park S.J."/>
            <person name="Kim M.K."/>
        </authorList>
    </citation>
    <scope>NUCLEOTIDE SEQUENCE [LARGE SCALE GENOMIC DNA]</scope>
    <source>
        <strain evidence="3 4">DG5A</strain>
    </source>
</reference>
<accession>A0A0E3ZXE6</accession>
<dbReference type="OrthoDB" id="961976at2"/>
<sequence length="119" mass="12858">MKKVFILMLGLVASTASFATTNEPSKPAAAQTRLVMTPEHKIKLYVQPIPTKGQLAIRDANGQSVYTETVNLQKGLSQQFDVSSLGTGTYQLTLVAGSQALTKTFVVQVNPNESFVVQE</sequence>
<dbReference type="RefSeq" id="WP_046575005.1">
    <property type="nucleotide sequence ID" value="NZ_CP010429.1"/>
</dbReference>
<evidence type="ECO:0000313" key="4">
    <source>
        <dbReference type="Proteomes" id="UP000033054"/>
    </source>
</evidence>
<dbReference type="Pfam" id="PF18962">
    <property type="entry name" value="Por_Secre_tail"/>
    <property type="match status" value="1"/>
</dbReference>
<dbReference type="EMBL" id="CP010429">
    <property type="protein sequence ID" value="AKD56174.1"/>
    <property type="molecule type" value="Genomic_DNA"/>
</dbReference>
<dbReference type="InterPro" id="IPR026444">
    <property type="entry name" value="Secre_tail"/>
</dbReference>
<dbReference type="NCBIfam" id="TIGR04183">
    <property type="entry name" value="Por_Secre_tail"/>
    <property type="match status" value="1"/>
</dbReference>
<organism evidence="3 4">
    <name type="scientific">Spirosoma radiotolerans</name>
    <dbReference type="NCBI Taxonomy" id="1379870"/>
    <lineage>
        <taxon>Bacteria</taxon>
        <taxon>Pseudomonadati</taxon>
        <taxon>Bacteroidota</taxon>
        <taxon>Cytophagia</taxon>
        <taxon>Cytophagales</taxon>
        <taxon>Cytophagaceae</taxon>
        <taxon>Spirosoma</taxon>
    </lineage>
</organism>
<dbReference type="PATRIC" id="fig|1379870.5.peg.3475"/>
<evidence type="ECO:0000313" key="3">
    <source>
        <dbReference type="EMBL" id="AKD56174.1"/>
    </source>
</evidence>
<dbReference type="HOGENOM" id="CLU_2071655_0_0_10"/>
<dbReference type="Proteomes" id="UP000033054">
    <property type="component" value="Chromosome"/>
</dbReference>
<proteinExistence type="predicted"/>
<feature type="chain" id="PRO_5002417645" description="Secretion system C-terminal sorting domain-containing protein" evidence="1">
    <location>
        <begin position="20"/>
        <end position="119"/>
    </location>
</feature>
<gene>
    <name evidence="3" type="ORF">SD10_15985</name>
</gene>
<name>A0A0E3ZXE6_9BACT</name>
<feature type="signal peptide" evidence="1">
    <location>
        <begin position="1"/>
        <end position="19"/>
    </location>
</feature>
<protein>
    <recommendedName>
        <fullName evidence="2">Secretion system C-terminal sorting domain-containing protein</fullName>
    </recommendedName>
</protein>
<feature type="domain" description="Secretion system C-terminal sorting" evidence="2">
    <location>
        <begin position="51"/>
        <end position="107"/>
    </location>
</feature>
<keyword evidence="1" id="KW-0732">Signal</keyword>
<keyword evidence="4" id="KW-1185">Reference proteome</keyword>
<dbReference type="KEGG" id="srd:SD10_15985"/>
<dbReference type="AlphaFoldDB" id="A0A0E3ZXE6"/>
<evidence type="ECO:0000259" key="2">
    <source>
        <dbReference type="Pfam" id="PF18962"/>
    </source>
</evidence>